<evidence type="ECO:0000313" key="6">
    <source>
        <dbReference type="WBParaSite" id="scaffold41595_cov284.g23878"/>
    </source>
</evidence>
<proteinExistence type="predicted"/>
<name>A0A915MHT3_MELJA</name>
<evidence type="ECO:0000259" key="4">
    <source>
        <dbReference type="PROSITE" id="PS51843"/>
    </source>
</evidence>
<accession>A0A915MHT3</accession>
<dbReference type="AlphaFoldDB" id="A0A915MHT3"/>
<keyword evidence="1" id="KW-0805">Transcription regulation</keyword>
<feature type="domain" description="NR LBD" evidence="4">
    <location>
        <begin position="1"/>
        <end position="78"/>
    </location>
</feature>
<dbReference type="InterPro" id="IPR000536">
    <property type="entry name" value="Nucl_hrmn_rcpt_lig-bd"/>
</dbReference>
<organism evidence="5 6">
    <name type="scientific">Meloidogyne javanica</name>
    <name type="common">Root-knot nematode worm</name>
    <dbReference type="NCBI Taxonomy" id="6303"/>
    <lineage>
        <taxon>Eukaryota</taxon>
        <taxon>Metazoa</taxon>
        <taxon>Ecdysozoa</taxon>
        <taxon>Nematoda</taxon>
        <taxon>Chromadorea</taxon>
        <taxon>Rhabditida</taxon>
        <taxon>Tylenchina</taxon>
        <taxon>Tylenchomorpha</taxon>
        <taxon>Tylenchoidea</taxon>
        <taxon>Meloidogynidae</taxon>
        <taxon>Meloidogyninae</taxon>
        <taxon>Meloidogyne</taxon>
        <taxon>Meloidogyne incognita group</taxon>
    </lineage>
</organism>
<dbReference type="Gene3D" id="1.10.565.10">
    <property type="entry name" value="Retinoid X Receptor"/>
    <property type="match status" value="1"/>
</dbReference>
<evidence type="ECO:0000256" key="1">
    <source>
        <dbReference type="ARBA" id="ARBA00023015"/>
    </source>
</evidence>
<dbReference type="WBParaSite" id="scaffold41595_cov284.g23878">
    <property type="protein sequence ID" value="scaffold41595_cov284.g23878"/>
    <property type="gene ID" value="scaffold41595_cov284.g23878"/>
</dbReference>
<keyword evidence="2" id="KW-0804">Transcription</keyword>
<evidence type="ECO:0000313" key="5">
    <source>
        <dbReference type="Proteomes" id="UP000887561"/>
    </source>
</evidence>
<dbReference type="Proteomes" id="UP000887561">
    <property type="component" value="Unplaced"/>
</dbReference>
<evidence type="ECO:0000256" key="3">
    <source>
        <dbReference type="ARBA" id="ARBA00023170"/>
    </source>
</evidence>
<protein>
    <submittedName>
        <fullName evidence="6">NR LBD domain-containing protein</fullName>
    </submittedName>
</protein>
<keyword evidence="5" id="KW-1185">Reference proteome</keyword>
<dbReference type="PROSITE" id="PS51843">
    <property type="entry name" value="NR_LBD"/>
    <property type="match status" value="1"/>
</dbReference>
<reference evidence="6" key="1">
    <citation type="submission" date="2022-11" db="UniProtKB">
        <authorList>
            <consortium name="WormBaseParasite"/>
        </authorList>
    </citation>
    <scope>IDENTIFICATION</scope>
</reference>
<keyword evidence="3" id="KW-0675">Receptor</keyword>
<dbReference type="SUPFAM" id="SSF48508">
    <property type="entry name" value="Nuclear receptor ligand-binding domain"/>
    <property type="match status" value="1"/>
</dbReference>
<dbReference type="InterPro" id="IPR035500">
    <property type="entry name" value="NHR-like_dom_sf"/>
</dbReference>
<evidence type="ECO:0000256" key="2">
    <source>
        <dbReference type="ARBA" id="ARBA00023163"/>
    </source>
</evidence>
<sequence length="78" mass="9014">MGRSRPSGWLLLASQLLFPIEQKQESPPLSLLLLSPSKMDVLKTEIVNPIRELNISRLEFELLRLICFFSPERPKRPV</sequence>